<keyword evidence="2" id="KW-0547">Nucleotide-binding</keyword>
<feature type="domain" description="Protein kinase" evidence="5">
    <location>
        <begin position="15"/>
        <end position="316"/>
    </location>
</feature>
<dbReference type="RefSeq" id="WP_171083621.1">
    <property type="nucleotide sequence ID" value="NZ_JABAIV010000003.1"/>
</dbReference>
<protein>
    <submittedName>
        <fullName evidence="6">Protein kinase</fullName>
    </submittedName>
</protein>
<dbReference type="Gene3D" id="1.10.510.10">
    <property type="entry name" value="Transferase(Phosphotransferase) domain 1"/>
    <property type="match status" value="1"/>
</dbReference>
<evidence type="ECO:0000256" key="1">
    <source>
        <dbReference type="ARBA" id="ARBA00022679"/>
    </source>
</evidence>
<dbReference type="GO" id="GO:0004674">
    <property type="term" value="F:protein serine/threonine kinase activity"/>
    <property type="evidence" value="ECO:0007669"/>
    <property type="project" value="TreeGrafter"/>
</dbReference>
<keyword evidence="7" id="KW-1185">Reference proteome</keyword>
<dbReference type="PANTHER" id="PTHR43289:SF6">
    <property type="entry name" value="SERINE_THREONINE-PROTEIN KINASE NEKL-3"/>
    <property type="match status" value="1"/>
</dbReference>
<dbReference type="Proteomes" id="UP000533905">
    <property type="component" value="Unassembled WGS sequence"/>
</dbReference>
<keyword evidence="4" id="KW-0067">ATP-binding</keyword>
<name>A0A7Y2JZ68_9BURK</name>
<gene>
    <name evidence="6" type="ORF">HGB41_09485</name>
</gene>
<evidence type="ECO:0000259" key="5">
    <source>
        <dbReference type="PROSITE" id="PS50011"/>
    </source>
</evidence>
<evidence type="ECO:0000256" key="2">
    <source>
        <dbReference type="ARBA" id="ARBA00022741"/>
    </source>
</evidence>
<dbReference type="PANTHER" id="PTHR43289">
    <property type="entry name" value="MITOGEN-ACTIVATED PROTEIN KINASE KINASE KINASE 20-RELATED"/>
    <property type="match status" value="1"/>
</dbReference>
<dbReference type="Pfam" id="PF00069">
    <property type="entry name" value="Pkinase"/>
    <property type="match status" value="1"/>
</dbReference>
<evidence type="ECO:0000256" key="4">
    <source>
        <dbReference type="ARBA" id="ARBA00022840"/>
    </source>
</evidence>
<dbReference type="SUPFAM" id="SSF56112">
    <property type="entry name" value="Protein kinase-like (PK-like)"/>
    <property type="match status" value="1"/>
</dbReference>
<evidence type="ECO:0000313" key="6">
    <source>
        <dbReference type="EMBL" id="NNG23230.1"/>
    </source>
</evidence>
<dbReference type="AlphaFoldDB" id="A0A7Y2JZ68"/>
<keyword evidence="1" id="KW-0808">Transferase</keyword>
<dbReference type="InterPro" id="IPR000719">
    <property type="entry name" value="Prot_kinase_dom"/>
</dbReference>
<dbReference type="PROSITE" id="PS00108">
    <property type="entry name" value="PROTEIN_KINASE_ST"/>
    <property type="match status" value="1"/>
</dbReference>
<comment type="caution">
    <text evidence="6">The sequence shown here is derived from an EMBL/GenBank/DDBJ whole genome shotgun (WGS) entry which is preliminary data.</text>
</comment>
<keyword evidence="3 6" id="KW-0418">Kinase</keyword>
<sequence length="321" mass="34258">MTQQGNIVSLARGQYRLREQLGGSAYGVVWRAETPGAAGCVAIKLVNQEQMGRAPAALHGHWIESARNENRFLSGLAPWDGRHIVRLLDSGSHAGLPAMALELLDGDLAGFLNAERAAGRPTAPAQALAWIIQVNQALAKVHAAGFRYLDLKPGNLLLDRRTLGLKLADFGTSRALAEASLHPYAGTANWQAPEQFFPQAGGLYASDARSDYFALGALLYFLACGQVLRYGAACAQAYAAHGREGGAVLREQHSGLPPVLQPDEAASFADRFSGAQVQALALLRTLLAPLPAGRPCHALEISRMLGAVRDRLHQLPLPRAA</sequence>
<proteinExistence type="predicted"/>
<dbReference type="GO" id="GO:0005524">
    <property type="term" value="F:ATP binding"/>
    <property type="evidence" value="ECO:0007669"/>
    <property type="project" value="UniProtKB-KW"/>
</dbReference>
<dbReference type="SMART" id="SM00220">
    <property type="entry name" value="S_TKc"/>
    <property type="match status" value="1"/>
</dbReference>
<evidence type="ECO:0000256" key="3">
    <source>
        <dbReference type="ARBA" id="ARBA00022777"/>
    </source>
</evidence>
<evidence type="ECO:0000313" key="7">
    <source>
        <dbReference type="Proteomes" id="UP000533905"/>
    </source>
</evidence>
<accession>A0A7Y2JZ68</accession>
<dbReference type="EMBL" id="JABAIV010000003">
    <property type="protein sequence ID" value="NNG23230.1"/>
    <property type="molecule type" value="Genomic_DNA"/>
</dbReference>
<dbReference type="PROSITE" id="PS50011">
    <property type="entry name" value="PROTEIN_KINASE_DOM"/>
    <property type="match status" value="1"/>
</dbReference>
<reference evidence="6 7" key="1">
    <citation type="submission" date="2020-04" db="EMBL/GenBank/DDBJ databases">
        <title>Massilia sp. nov., a cold adapted bacteria isolated from Arctic soil.</title>
        <authorList>
            <person name="Son J."/>
            <person name="Ka J.-O."/>
        </authorList>
    </citation>
    <scope>NUCLEOTIDE SEQUENCE [LARGE SCALE GENOMIC DNA]</scope>
    <source>
        <strain evidence="6 7">ML15P13</strain>
    </source>
</reference>
<organism evidence="6 7">
    <name type="scientific">Telluria aromaticivorans</name>
    <dbReference type="NCBI Taxonomy" id="2725995"/>
    <lineage>
        <taxon>Bacteria</taxon>
        <taxon>Pseudomonadati</taxon>
        <taxon>Pseudomonadota</taxon>
        <taxon>Betaproteobacteria</taxon>
        <taxon>Burkholderiales</taxon>
        <taxon>Oxalobacteraceae</taxon>
        <taxon>Telluria group</taxon>
        <taxon>Telluria</taxon>
    </lineage>
</organism>
<dbReference type="InterPro" id="IPR008271">
    <property type="entry name" value="Ser/Thr_kinase_AS"/>
</dbReference>
<dbReference type="InterPro" id="IPR011009">
    <property type="entry name" value="Kinase-like_dom_sf"/>
</dbReference>